<dbReference type="GO" id="GO:0005886">
    <property type="term" value="C:plasma membrane"/>
    <property type="evidence" value="ECO:0007669"/>
    <property type="project" value="UniProtKB-SubCell"/>
</dbReference>
<feature type="domain" description="ABC transmembrane type-1" evidence="10">
    <location>
        <begin position="145"/>
        <end position="288"/>
    </location>
</feature>
<dbReference type="eggNOG" id="COG1132">
    <property type="taxonomic scope" value="Bacteria"/>
</dbReference>
<dbReference type="Gene3D" id="1.20.1560.10">
    <property type="entry name" value="ABC transporter type 1, transmembrane domain"/>
    <property type="match status" value="2"/>
</dbReference>
<evidence type="ECO:0000259" key="10">
    <source>
        <dbReference type="PROSITE" id="PS50929"/>
    </source>
</evidence>
<dbReference type="Pfam" id="PF00664">
    <property type="entry name" value="ABC_membrane"/>
    <property type="match status" value="2"/>
</dbReference>
<keyword evidence="6 8" id="KW-0472">Membrane</keyword>
<dbReference type="PANTHER" id="PTHR24221:SF654">
    <property type="entry name" value="ATP-BINDING CASSETTE SUB-FAMILY B MEMBER 6"/>
    <property type="match status" value="1"/>
</dbReference>
<dbReference type="InterPro" id="IPR027417">
    <property type="entry name" value="P-loop_NTPase"/>
</dbReference>
<feature type="transmembrane region" description="Helical" evidence="8">
    <location>
        <begin position="962"/>
        <end position="980"/>
    </location>
</feature>
<feature type="domain" description="ABC transporter" evidence="9">
    <location>
        <begin position="412"/>
        <end position="645"/>
    </location>
</feature>
<evidence type="ECO:0000313" key="12">
    <source>
        <dbReference type="Proteomes" id="UP000006415"/>
    </source>
</evidence>
<dbReference type="STRING" id="857290.HMPREF9156_00520"/>
<feature type="transmembrane region" description="Helical" evidence="8">
    <location>
        <begin position="158"/>
        <end position="176"/>
    </location>
</feature>
<feature type="transmembrane region" description="Helical" evidence="8">
    <location>
        <begin position="182"/>
        <end position="201"/>
    </location>
</feature>
<keyword evidence="5 8" id="KW-1133">Transmembrane helix</keyword>
<keyword evidence="3" id="KW-0547">Nucleotide-binding</keyword>
<sequence>MFNKKMMQLPGVSVKRSVLIGLRRSLSFLTDIAIIIYLADILALLCGAHTSGGSPAAHVYGCFHSVLPAAAGAAAASVTVPSLILVVVRILLSRTADSAAVKSDETVARALTSDMTHAFLVPQDISVKSLKSSGRPNQTLAMLDTEGIKTVCSYFSNFIPAMVQTAFMICTAVLIFLPFNVWAGIAIAAGMLVMPVFANMIRDSNLKYLSAHLSKYDKVGIHFEQAVRGLSTLTIFRADKRESEKIREESEGFRRITMQILKGQLRSLIAADFVIAAAVIASVLIAVFTSAPAAPVGAAGTALPAAAFNGILVAVLGVRLFIPERSLIYLVHDAAKAMKLGRQIVEVRDDFTAGQQASATVPLPAPDTASVPAPSPIPVPAGDSSGGRRVRAGTAGTGADTAVTSTAGDELISLSGLSVAYSDGFEALRSITASFKAHGFVGIAGRSGSGKSTLVNVLTGLLPQYAGSAVIDGREASSYSYAELSHLAVAVRGTDTLFAGTIADNMDIGKRGISREHIASALKRVDMWPKIESRGGLDAPVSAGGSNFSGGQRQRLCIARGLLHDAQIYIFDEATSAVDAAHDRALERLLLDLSHEACVIAVTHRLSNIRHADTIMMLDGGNIAEMGTYDELMGMDGLFADQWRHQNTVENAGAAPEQDRGHGPKPGAEAAAPAESIPVPASDAGSSSPAAAVRGAPEPVPGSSPSSPSGSAALFRTVKRMARFLGSHRRTVAGAAAAGLTGHLLSTIAVMAAVMAIFTGFQGHTAVCALLAVIASTAGLVRGMFSFLEQYLNHQAAFSILRDVRVLAFDHVRSLSPAGVAGKARGNLVTVLTEDIELLEVFYAHTLSPLMIGAGNSIIMWAVLSAIHPLLGGIALGSYLIVGILIPLFFAGPTSAYAYKERQSQGQVHTQVLDYLDGKNTLLQFDASNEAYSQVMDASGTMLGSRSHATSYRYSNMRTADAASLIMLILFTLAAASLAAHGNLPIAPAFAAVTGFATSFPSLISVSRLGAGLQPTLASARRVFALLDEKPAAAPIIDGARIETMPFTGEAASQMGFSYSNGRAVLRNIDLTIAPGSSIAVQGPNGAGKSTLIDLLMRFRVRSTGNISIDSTDINTVATDSLRTVQTLSSQDIFIFDSTLRDNIAVADPDASENRIMQAAHHACLDDLIDQLPDGLDTQLSRNGSQLSDGQRQRVAIARSFLSSASLMFFDEPTSNMDALLEAELMQSLMKHQGSKSYVIVSHRGSTLRYAQELFTLDGGSLARIR</sequence>
<dbReference type="PANTHER" id="PTHR24221">
    <property type="entry name" value="ATP-BINDING CASSETTE SUB-FAMILY B"/>
    <property type="match status" value="1"/>
</dbReference>
<dbReference type="eggNOG" id="COG4988">
    <property type="taxonomic scope" value="Bacteria"/>
</dbReference>
<keyword evidence="4" id="KW-0067">ATP-binding</keyword>
<feature type="transmembrane region" description="Helical" evidence="8">
    <location>
        <begin position="842"/>
        <end position="864"/>
    </location>
</feature>
<name>J0X117_9BIFI</name>
<feature type="region of interest" description="Disordered" evidence="7">
    <location>
        <begin position="652"/>
        <end position="711"/>
    </location>
</feature>
<accession>J0X117</accession>
<dbReference type="SUPFAM" id="SSF90123">
    <property type="entry name" value="ABC transporter transmembrane region"/>
    <property type="match status" value="2"/>
</dbReference>
<feature type="transmembrane region" description="Helical" evidence="8">
    <location>
        <begin position="301"/>
        <end position="322"/>
    </location>
</feature>
<feature type="transmembrane region" description="Helical" evidence="8">
    <location>
        <begin position="70"/>
        <end position="92"/>
    </location>
</feature>
<evidence type="ECO:0000256" key="1">
    <source>
        <dbReference type="ARBA" id="ARBA00004651"/>
    </source>
</evidence>
<dbReference type="HOGENOM" id="CLU_006801_0_0_11"/>
<dbReference type="GO" id="GO:0140359">
    <property type="term" value="F:ABC-type transporter activity"/>
    <property type="evidence" value="ECO:0007669"/>
    <property type="project" value="InterPro"/>
</dbReference>
<evidence type="ECO:0000256" key="3">
    <source>
        <dbReference type="ARBA" id="ARBA00022741"/>
    </source>
</evidence>
<dbReference type="InterPro" id="IPR003593">
    <property type="entry name" value="AAA+_ATPase"/>
</dbReference>
<evidence type="ECO:0000256" key="4">
    <source>
        <dbReference type="ARBA" id="ARBA00022840"/>
    </source>
</evidence>
<dbReference type="SUPFAM" id="SSF52540">
    <property type="entry name" value="P-loop containing nucleoside triphosphate hydrolases"/>
    <property type="match status" value="2"/>
</dbReference>
<evidence type="ECO:0000256" key="5">
    <source>
        <dbReference type="ARBA" id="ARBA00022989"/>
    </source>
</evidence>
<evidence type="ECO:0000259" key="9">
    <source>
        <dbReference type="PROSITE" id="PS50893"/>
    </source>
</evidence>
<dbReference type="GO" id="GO:0016887">
    <property type="term" value="F:ATP hydrolysis activity"/>
    <property type="evidence" value="ECO:0007669"/>
    <property type="project" value="InterPro"/>
</dbReference>
<dbReference type="Pfam" id="PF00005">
    <property type="entry name" value="ABC_tran"/>
    <property type="match status" value="2"/>
</dbReference>
<comment type="caution">
    <text evidence="11">The sequence shown here is derived from an EMBL/GenBank/DDBJ whole genome shotgun (WGS) entry which is preliminary data.</text>
</comment>
<dbReference type="SMART" id="SM00382">
    <property type="entry name" value="AAA"/>
    <property type="match status" value="2"/>
</dbReference>
<feature type="transmembrane region" description="Helical" evidence="8">
    <location>
        <begin position="268"/>
        <end position="289"/>
    </location>
</feature>
<evidence type="ECO:0000256" key="2">
    <source>
        <dbReference type="ARBA" id="ARBA00022692"/>
    </source>
</evidence>
<keyword evidence="12" id="KW-1185">Reference proteome</keyword>
<dbReference type="PROSITE" id="PS50893">
    <property type="entry name" value="ABC_TRANSPORTER_2"/>
    <property type="match status" value="2"/>
</dbReference>
<evidence type="ECO:0008006" key="13">
    <source>
        <dbReference type="Google" id="ProtNLM"/>
    </source>
</evidence>
<feature type="transmembrane region" description="Helical" evidence="8">
    <location>
        <begin position="26"/>
        <end position="50"/>
    </location>
</feature>
<feature type="region of interest" description="Disordered" evidence="7">
    <location>
        <begin position="358"/>
        <end position="398"/>
    </location>
</feature>
<dbReference type="EMBL" id="AGZS01000002">
    <property type="protein sequence ID" value="EJD65076.1"/>
    <property type="molecule type" value="Genomic_DNA"/>
</dbReference>
<feature type="domain" description="ABC transmembrane type-1" evidence="10">
    <location>
        <begin position="731"/>
        <end position="1014"/>
    </location>
</feature>
<dbReference type="InterPro" id="IPR017871">
    <property type="entry name" value="ABC_transporter-like_CS"/>
</dbReference>
<gene>
    <name evidence="11" type="ORF">HMPREF9156_00520</name>
</gene>
<dbReference type="Gene3D" id="3.40.50.300">
    <property type="entry name" value="P-loop containing nucleotide triphosphate hydrolases"/>
    <property type="match status" value="2"/>
</dbReference>
<dbReference type="OrthoDB" id="9806127at2"/>
<dbReference type="InterPro" id="IPR039421">
    <property type="entry name" value="Type_1_exporter"/>
</dbReference>
<organism evidence="11 12">
    <name type="scientific">Scardovia wiggsiae F0424</name>
    <dbReference type="NCBI Taxonomy" id="857290"/>
    <lineage>
        <taxon>Bacteria</taxon>
        <taxon>Bacillati</taxon>
        <taxon>Actinomycetota</taxon>
        <taxon>Actinomycetes</taxon>
        <taxon>Bifidobacteriales</taxon>
        <taxon>Bifidobacteriaceae</taxon>
        <taxon>Scardovia</taxon>
    </lineage>
</organism>
<evidence type="ECO:0000313" key="11">
    <source>
        <dbReference type="EMBL" id="EJD65076.1"/>
    </source>
</evidence>
<dbReference type="InterPro" id="IPR003439">
    <property type="entry name" value="ABC_transporter-like_ATP-bd"/>
</dbReference>
<proteinExistence type="predicted"/>
<dbReference type="PROSITE" id="PS00211">
    <property type="entry name" value="ABC_TRANSPORTER_1"/>
    <property type="match status" value="1"/>
</dbReference>
<feature type="domain" description="ABC transporter" evidence="9">
    <location>
        <begin position="1040"/>
        <end position="1265"/>
    </location>
</feature>
<evidence type="ECO:0000256" key="8">
    <source>
        <dbReference type="SAM" id="Phobius"/>
    </source>
</evidence>
<dbReference type="Proteomes" id="UP000006415">
    <property type="component" value="Unassembled WGS sequence"/>
</dbReference>
<feature type="compositionally biased region" description="Low complexity" evidence="7">
    <location>
        <begin position="665"/>
        <end position="711"/>
    </location>
</feature>
<dbReference type="RefSeq" id="WP_007147587.1">
    <property type="nucleotide sequence ID" value="NZ_AKCI01000001.1"/>
</dbReference>
<dbReference type="PROSITE" id="PS50929">
    <property type="entry name" value="ABC_TM1F"/>
    <property type="match status" value="2"/>
</dbReference>
<feature type="transmembrane region" description="Helical" evidence="8">
    <location>
        <begin position="870"/>
        <end position="892"/>
    </location>
</feature>
<reference evidence="11 12" key="1">
    <citation type="submission" date="2012-01" db="EMBL/GenBank/DDBJ databases">
        <title>The Genome Sequence of Scardovia wiggsiae F0424.</title>
        <authorList>
            <consortium name="The Broad Institute Genome Sequencing Platform"/>
            <person name="Earl A."/>
            <person name="Ward D."/>
            <person name="Feldgarden M."/>
            <person name="Gevers D."/>
            <person name="Izard J."/>
            <person name="Ganesan A."/>
            <person name="Baranova O.V."/>
            <person name="Blanton J.M."/>
            <person name="Tanner A.C."/>
            <person name="Mathney J."/>
            <person name="Dewhirst F.E."/>
            <person name="Young S.K."/>
            <person name="Zeng Q."/>
            <person name="Gargeya S."/>
            <person name="Fitzgerald M."/>
            <person name="Haas B."/>
            <person name="Abouelleil A."/>
            <person name="Alvarado L."/>
            <person name="Arachchi H.M."/>
            <person name="Berlin A."/>
            <person name="Chapman S.B."/>
            <person name="Gearin G."/>
            <person name="Goldberg J."/>
            <person name="Griggs A."/>
            <person name="Gujja S."/>
            <person name="Hansen M."/>
            <person name="Heiman D."/>
            <person name="Howarth C."/>
            <person name="Larimer J."/>
            <person name="Lui A."/>
            <person name="MacDonald P.J.P."/>
            <person name="McCowen C."/>
            <person name="Montmayeur A."/>
            <person name="Murphy C."/>
            <person name="Neiman D."/>
            <person name="Pearson M."/>
            <person name="Priest M."/>
            <person name="Roberts A."/>
            <person name="Saif S."/>
            <person name="Shea T."/>
            <person name="Sisk P."/>
            <person name="Stolte C."/>
            <person name="Sykes S."/>
            <person name="Wortman J."/>
            <person name="Nusbaum C."/>
            <person name="Birren B."/>
        </authorList>
    </citation>
    <scope>NUCLEOTIDE SEQUENCE [LARGE SCALE GENOMIC DNA]</scope>
    <source>
        <strain evidence="11 12">F0424</strain>
    </source>
</reference>
<evidence type="ECO:0000256" key="7">
    <source>
        <dbReference type="SAM" id="MobiDB-lite"/>
    </source>
</evidence>
<dbReference type="GO" id="GO:0005524">
    <property type="term" value="F:ATP binding"/>
    <property type="evidence" value="ECO:0007669"/>
    <property type="project" value="UniProtKB-KW"/>
</dbReference>
<feature type="transmembrane region" description="Helical" evidence="8">
    <location>
        <begin position="731"/>
        <end position="758"/>
    </location>
</feature>
<dbReference type="InterPro" id="IPR036640">
    <property type="entry name" value="ABC1_TM_sf"/>
</dbReference>
<protein>
    <recommendedName>
        <fullName evidence="13">Thiol reductant ABC exporter, CydC subunit</fullName>
    </recommendedName>
</protein>
<comment type="subcellular location">
    <subcellularLocation>
        <location evidence="1">Cell membrane</location>
        <topology evidence="1">Multi-pass membrane protein</topology>
    </subcellularLocation>
</comment>
<evidence type="ECO:0000256" key="6">
    <source>
        <dbReference type="ARBA" id="ARBA00023136"/>
    </source>
</evidence>
<feature type="transmembrane region" description="Helical" evidence="8">
    <location>
        <begin position="764"/>
        <end position="785"/>
    </location>
</feature>
<dbReference type="InterPro" id="IPR011527">
    <property type="entry name" value="ABC1_TM_dom"/>
</dbReference>
<dbReference type="AlphaFoldDB" id="J0X117"/>
<keyword evidence="2 8" id="KW-0812">Transmembrane</keyword>